<proteinExistence type="predicted"/>
<evidence type="ECO:0000256" key="1">
    <source>
        <dbReference type="ARBA" id="ARBA00004123"/>
    </source>
</evidence>
<dbReference type="GO" id="GO:0005764">
    <property type="term" value="C:lysosome"/>
    <property type="evidence" value="ECO:0007669"/>
    <property type="project" value="UniProtKB-SubCell"/>
</dbReference>
<feature type="compositionally biased region" description="Polar residues" evidence="20">
    <location>
        <begin position="863"/>
        <end position="883"/>
    </location>
</feature>
<dbReference type="GO" id="GO:0000422">
    <property type="term" value="P:autophagy of mitochondrion"/>
    <property type="evidence" value="ECO:0007669"/>
    <property type="project" value="TreeGrafter"/>
</dbReference>
<reference evidence="23" key="1">
    <citation type="submission" date="2023-06" db="EMBL/GenBank/DDBJ databases">
        <title>Male Hemibagrus guttatus genome.</title>
        <authorList>
            <person name="Bian C."/>
        </authorList>
    </citation>
    <scope>NUCLEOTIDE SEQUENCE</scope>
    <source>
        <strain evidence="23">Male_cb2023</strain>
        <tissue evidence="23">Muscle</tissue>
    </source>
</reference>
<feature type="coiled-coil region" evidence="19">
    <location>
        <begin position="1679"/>
        <end position="1706"/>
    </location>
</feature>
<evidence type="ECO:0000256" key="7">
    <source>
        <dbReference type="ARBA" id="ARBA00022553"/>
    </source>
</evidence>
<evidence type="ECO:0000259" key="22">
    <source>
        <dbReference type="Pfam" id="PF10377"/>
    </source>
</evidence>
<comment type="subcellular location">
    <subcellularLocation>
        <location evidence="4">Cytoplasm</location>
        <location evidence="4">Cytosol</location>
    </subcellularLocation>
    <subcellularLocation>
        <location evidence="3">Lysosome</location>
    </subcellularLocation>
    <subcellularLocation>
        <location evidence="1">Nucleus</location>
    </subcellularLocation>
    <subcellularLocation>
        <location evidence="2">Preautophagosomal structure</location>
    </subcellularLocation>
</comment>
<feature type="coiled-coil region" evidence="19">
    <location>
        <begin position="1375"/>
        <end position="1420"/>
    </location>
</feature>
<evidence type="ECO:0000256" key="3">
    <source>
        <dbReference type="ARBA" id="ARBA00004371"/>
    </source>
</evidence>
<evidence type="ECO:0000256" key="14">
    <source>
        <dbReference type="ARBA" id="ARBA00023242"/>
    </source>
</evidence>
<dbReference type="GO" id="GO:0008285">
    <property type="term" value="P:negative regulation of cell population proliferation"/>
    <property type="evidence" value="ECO:0007669"/>
    <property type="project" value="UniProtKB-ARBA"/>
</dbReference>
<evidence type="ECO:0000256" key="13">
    <source>
        <dbReference type="ARBA" id="ARBA00023228"/>
    </source>
</evidence>
<comment type="caution">
    <text evidence="23">The sequence shown here is derived from an EMBL/GenBank/DDBJ whole genome shotgun (WGS) entry which is preliminary data.</text>
</comment>
<dbReference type="Pfam" id="PF04108">
    <property type="entry name" value="ATG17_like"/>
    <property type="match status" value="1"/>
</dbReference>
<protein>
    <recommendedName>
        <fullName evidence="17">RB1-inducible coiled-coil protein 1</fullName>
    </recommendedName>
    <alternativeName>
        <fullName evidence="18">FAK family kinase-interacting protein of 200 kDa</fullName>
    </alternativeName>
</protein>
<feature type="compositionally biased region" description="Basic and acidic residues" evidence="20">
    <location>
        <begin position="1483"/>
        <end position="1493"/>
    </location>
</feature>
<dbReference type="CDD" id="cd17060">
    <property type="entry name" value="Ubl_RB1CC1"/>
    <property type="match status" value="1"/>
</dbReference>
<keyword evidence="12" id="KW-0804">Transcription</keyword>
<keyword evidence="14" id="KW-0539">Nucleus</keyword>
<name>A0AAE0RFW0_9TELE</name>
<keyword evidence="11 19" id="KW-0175">Coiled coil</keyword>
<dbReference type="InterPro" id="IPR019460">
    <property type="entry name" value="Atg11_C"/>
</dbReference>
<dbReference type="Pfam" id="PF10377">
    <property type="entry name" value="ATG11"/>
    <property type="match status" value="1"/>
</dbReference>
<keyword evidence="10" id="KW-0805">Transcription regulation</keyword>
<dbReference type="Proteomes" id="UP001274896">
    <property type="component" value="Unassembled WGS sequence"/>
</dbReference>
<feature type="domain" description="Autophagy-related protein 11 C-terminal" evidence="22">
    <location>
        <begin position="1704"/>
        <end position="1811"/>
    </location>
</feature>
<dbReference type="GO" id="GO:0019901">
    <property type="term" value="F:protein kinase binding"/>
    <property type="evidence" value="ECO:0007669"/>
    <property type="project" value="TreeGrafter"/>
</dbReference>
<sequence>MFLKSKTRAVDQYTGCWRSLWYTAGRPGHLRCDHPCTVQNTRLLGHCDAPGAREHRGVRLVKGRGPCSAYGTAVPACCQSAPSPLEVCTYIRGACSADGLSTYRDWSCRGRSFPRLNIAPDLDGCAGPLLEYRSEGEMDFGSVSGKLLYRACVKVLNKKKLSGRVDTPWRNVLGFNDDVKPEWRALYKPPLTKKLLTSNGGFYMAAGKLSGEFNMKLYVFQVNNGSMLTFDTELAVQTVLDLKHAIQAKYKIAAQHQVLVVNGGECMVAERRVCSYSAGTDTNPIFLFNKEMILCDRAPTIPKTTFTVENEMEMKVEESLMMPAVFHTVASRTQLAVEMFEVAKKLCSFCERLVHDEHLQHQGWAAIMANLDDCTTSYQKLLSKFDIAYTTYQQDFEDIKLKLTKLGTAVSVMAKIPLLECLTRHSYRESLEKSSSPHPTPEDEPDGEEGAQTSSQSAISGPTEAQRDQKSPASGESPSPGRAGSSSASGLQEALEEEKEQEETEKTDAPSFNVTLLDWINVQDRPNDVEAVVRKCFDSINRLDPRIIQPFLLECRDTITKLDNQNMKAIKGLEDRLYALDQMIASCKKLVNEQKELAQGFLANQMRAENLKDNSVLPDLCLSHANQLMIMLTNHRKLLDIKQKCTTAKQELANNLQVRLKWCCYVMLHADQNGEKLQALLRLLTELLERVRVVEALSTVPQMYCLAVVEVVRRKMFVKHYREWASALVKDGKNLYEAEKAKRETFGKLFRKSFLRNRLFRGLDSWPPSSFCTRKPRKFDFELPDISLNDLQYLKSCCPAEVQPFLRFFPQSPSPLSFRVPSLCDFEPLNHHTEALHQLVQAARSVDEMSQTITDLLSELKISGSQSAQRPSSESRTATTPTFSKAPPTLSIQSPPTQPLSLPAPLEDLSPDSIDAHTFDFETIGHPNMDPVLQQGSLDLDSLAESPESDFMSAVNEFVIEGNVTSPNPISDPTSPEMMVESLYSSVINAIDSKRIQDTTMLERENSKITTLKLTIDKYRSAAEESQSNMRKVKDDLCHFQGLVMKEQRDFAFALKKMSAEIHGVINNVRRCQEEELGEAHESELRKLKDDHEKHILRLTDELEGNHKIVRDVQRAMLELEGLVERKEKELAQMEGERERLLQEVRSSHQQAVQDLERNLSECSKALQDALHSRDALANQLDCLQVEIEQKIRREMESAEKNSLQDLEAHLKREHQAQMEILKRDSQSVLDSLTLENQARLKELAEAHLTERKEHECRFKDYEARISELADARCKLEVEMALKETEMDDLRLQYEEAKNQQEETLKAEMDSRTKALQEQVEALMKQLQKKNEEHQQGLSELRALMRLEKDHCISELVERHDEESTLLRQEFSVLKQKSQDAEKDCEERLQEIQHQLEDQLKTLRKEREDEQRAFGDKERDLQSAISDLQAVNTLLSGQLEQERQEAWRAVEEEKEVLKDALLQKEELEARLLGKIKLLETQLEERQSTDKGAEAAESDAGDISLQQRLDEEKASLLGKLELLEKKKNEELQNLKTSLIAEQQTNFNTVLMREKLKKEQIINELSEKLKKVMLQQEKDKSLIESLSEDRATILQEKKHLEEELNRLRSAALVSSAFFVPNPIAIAVETPGACGPVPADVPVLPALDPERLGSVAALRDDDRVDSAVEASMMTVHDNALMLSEEKQRILMLERTLHMKEEENKRLSQRLMSQSMSSVSSRHSEKIAIRDFQVGDLVLIILDERHDNYVLFTVGPTLYFLHSESLAALDLKPAGATRRPWVLGKVMEKEYCQAKKAQNRFKVPLGTKFYRVKAVPWNKKV</sequence>
<keyword evidence="5" id="KW-0813">Transport</keyword>
<dbReference type="GO" id="GO:0034517">
    <property type="term" value="P:ribophagy"/>
    <property type="evidence" value="ECO:0007669"/>
    <property type="project" value="TreeGrafter"/>
</dbReference>
<feature type="compositionally biased region" description="Polar residues" evidence="20">
    <location>
        <begin position="451"/>
        <end position="460"/>
    </location>
</feature>
<keyword evidence="13" id="KW-0458">Lysosome</keyword>
<evidence type="ECO:0000256" key="5">
    <source>
        <dbReference type="ARBA" id="ARBA00022448"/>
    </source>
</evidence>
<gene>
    <name evidence="23" type="ORF">QTP70_017403</name>
</gene>
<dbReference type="GO" id="GO:0000045">
    <property type="term" value="P:autophagosome assembly"/>
    <property type="evidence" value="ECO:0007669"/>
    <property type="project" value="InterPro"/>
</dbReference>
<dbReference type="GO" id="GO:0015031">
    <property type="term" value="P:protein transport"/>
    <property type="evidence" value="ECO:0007669"/>
    <property type="project" value="UniProtKB-KW"/>
</dbReference>
<keyword evidence="7" id="KW-0597">Phosphoprotein</keyword>
<comment type="function">
    <text evidence="16">Involved in autophagy. Regulates early events but also late events of autophagosome formation through direct interaction with Atg16L1. Required for the formation of the autophagosome-like double-membrane structure that surrounds the Salmonella-containing vacuole (SCV) during S.typhimurium infection and subsequent xenophagy. Involved in repair of DNA damage caused by ionizing radiation, which subsequently improves cell survival by decreasing apoptosis. Inhibits PTK2/FAK1 and PTK2B/PYK2 kinase activity, affecting their downstream signaling pathways. Plays a role as a modulator of TGF-beta-signaling by restricting substrate specificity of RNF111. Functions as a DNA-binding transcription factor. Is a potent regulator of the RB1 pathway through induction of RB1 expression. Plays a crucial role in muscular differentiation. Plays an indispensable role in fetal hematopoiesis and in the regulation of neuronal homeostasis.</text>
</comment>
<dbReference type="GO" id="GO:0060090">
    <property type="term" value="F:molecular adaptor activity"/>
    <property type="evidence" value="ECO:0007669"/>
    <property type="project" value="TreeGrafter"/>
</dbReference>
<evidence type="ECO:0000256" key="19">
    <source>
        <dbReference type="SAM" id="Coils"/>
    </source>
</evidence>
<evidence type="ECO:0000256" key="16">
    <source>
        <dbReference type="ARBA" id="ARBA00053494"/>
    </source>
</evidence>
<keyword evidence="24" id="KW-1185">Reference proteome</keyword>
<feature type="region of interest" description="Disordered" evidence="20">
    <location>
        <begin position="1483"/>
        <end position="1504"/>
    </location>
</feature>
<dbReference type="PANTHER" id="PTHR13222">
    <property type="entry name" value="RB1-INDUCIBLE COILED-COIL"/>
    <property type="match status" value="1"/>
</dbReference>
<feature type="domain" description="Autophagy protein ATG17-like" evidence="21">
    <location>
        <begin position="335"/>
        <end position="749"/>
    </location>
</feature>
<evidence type="ECO:0000256" key="12">
    <source>
        <dbReference type="ARBA" id="ARBA00023163"/>
    </source>
</evidence>
<keyword evidence="8" id="KW-0653">Protein transport</keyword>
<evidence type="ECO:0000256" key="17">
    <source>
        <dbReference type="ARBA" id="ARBA00069790"/>
    </source>
</evidence>
<dbReference type="InterPro" id="IPR045326">
    <property type="entry name" value="ATG17-like_dom"/>
</dbReference>
<evidence type="ECO:0000313" key="23">
    <source>
        <dbReference type="EMBL" id="KAK3551472.1"/>
    </source>
</evidence>
<evidence type="ECO:0000313" key="24">
    <source>
        <dbReference type="Proteomes" id="UP001274896"/>
    </source>
</evidence>
<evidence type="ECO:0000256" key="4">
    <source>
        <dbReference type="ARBA" id="ARBA00004514"/>
    </source>
</evidence>
<evidence type="ECO:0000256" key="11">
    <source>
        <dbReference type="ARBA" id="ARBA00023054"/>
    </source>
</evidence>
<evidence type="ECO:0000256" key="10">
    <source>
        <dbReference type="ARBA" id="ARBA00023015"/>
    </source>
</evidence>
<evidence type="ECO:0000256" key="8">
    <source>
        <dbReference type="ARBA" id="ARBA00022927"/>
    </source>
</evidence>
<organism evidence="23 24">
    <name type="scientific">Hemibagrus guttatus</name>
    <dbReference type="NCBI Taxonomy" id="175788"/>
    <lineage>
        <taxon>Eukaryota</taxon>
        <taxon>Metazoa</taxon>
        <taxon>Chordata</taxon>
        <taxon>Craniata</taxon>
        <taxon>Vertebrata</taxon>
        <taxon>Euteleostomi</taxon>
        <taxon>Actinopterygii</taxon>
        <taxon>Neopterygii</taxon>
        <taxon>Teleostei</taxon>
        <taxon>Ostariophysi</taxon>
        <taxon>Siluriformes</taxon>
        <taxon>Bagridae</taxon>
        <taxon>Hemibagrus</taxon>
    </lineage>
</organism>
<accession>A0AAE0RFW0</accession>
<evidence type="ECO:0000259" key="21">
    <source>
        <dbReference type="Pfam" id="PF04108"/>
    </source>
</evidence>
<dbReference type="FunFam" id="3.10.20.90:FF:000049">
    <property type="entry name" value="RB1-inducible coiled-coil protein 1 isoform X1"/>
    <property type="match status" value="1"/>
</dbReference>
<dbReference type="GO" id="GO:1990316">
    <property type="term" value="C:Atg1/ULK1 kinase complex"/>
    <property type="evidence" value="ECO:0007669"/>
    <property type="project" value="TreeGrafter"/>
</dbReference>
<feature type="region of interest" description="Disordered" evidence="20">
    <location>
        <begin position="863"/>
        <end position="908"/>
    </location>
</feature>
<dbReference type="EMBL" id="JAUCMX010000003">
    <property type="protein sequence ID" value="KAK3551472.1"/>
    <property type="molecule type" value="Genomic_DNA"/>
</dbReference>
<dbReference type="GO" id="GO:0031090">
    <property type="term" value="C:organelle membrane"/>
    <property type="evidence" value="ECO:0007669"/>
    <property type="project" value="UniProtKB-ARBA"/>
</dbReference>
<dbReference type="GO" id="GO:0034045">
    <property type="term" value="C:phagophore assembly site membrane"/>
    <property type="evidence" value="ECO:0007669"/>
    <property type="project" value="TreeGrafter"/>
</dbReference>
<keyword evidence="6" id="KW-0963">Cytoplasm</keyword>
<feature type="coiled-coil region" evidence="19">
    <location>
        <begin position="1505"/>
        <end position="1536"/>
    </location>
</feature>
<keyword evidence="15" id="KW-0131">Cell cycle</keyword>
<dbReference type="InterPro" id="IPR040040">
    <property type="entry name" value="ATG11"/>
</dbReference>
<dbReference type="PANTHER" id="PTHR13222:SF1">
    <property type="entry name" value="RB1-INDUCIBLE COILED-COIL PROTEIN 1"/>
    <property type="match status" value="1"/>
</dbReference>
<evidence type="ECO:0000256" key="2">
    <source>
        <dbReference type="ARBA" id="ARBA00004329"/>
    </source>
</evidence>
<dbReference type="GO" id="GO:0061709">
    <property type="term" value="P:reticulophagy"/>
    <property type="evidence" value="ECO:0007669"/>
    <property type="project" value="TreeGrafter"/>
</dbReference>
<feature type="coiled-coil region" evidence="19">
    <location>
        <begin position="1016"/>
        <end position="1075"/>
    </location>
</feature>
<keyword evidence="9" id="KW-0072">Autophagy</keyword>
<feature type="coiled-coil region" evidence="19">
    <location>
        <begin position="1110"/>
        <end position="1194"/>
    </location>
</feature>
<dbReference type="GO" id="GO:0034727">
    <property type="term" value="P:piecemeal microautophagy of the nucleus"/>
    <property type="evidence" value="ECO:0007669"/>
    <property type="project" value="TreeGrafter"/>
</dbReference>
<feature type="coiled-coil region" evidence="19">
    <location>
        <begin position="1581"/>
        <end position="1608"/>
    </location>
</feature>
<feature type="coiled-coil region" evidence="19">
    <location>
        <begin position="1245"/>
        <end position="1344"/>
    </location>
</feature>
<evidence type="ECO:0000256" key="6">
    <source>
        <dbReference type="ARBA" id="ARBA00022490"/>
    </source>
</evidence>
<evidence type="ECO:0000256" key="15">
    <source>
        <dbReference type="ARBA" id="ARBA00023306"/>
    </source>
</evidence>
<dbReference type="GO" id="GO:0005634">
    <property type="term" value="C:nucleus"/>
    <property type="evidence" value="ECO:0007669"/>
    <property type="project" value="UniProtKB-SubCell"/>
</dbReference>
<dbReference type="GO" id="GO:0061723">
    <property type="term" value="P:glycophagy"/>
    <property type="evidence" value="ECO:0007669"/>
    <property type="project" value="TreeGrafter"/>
</dbReference>
<evidence type="ECO:0000256" key="9">
    <source>
        <dbReference type="ARBA" id="ARBA00023006"/>
    </source>
</evidence>
<evidence type="ECO:0000256" key="20">
    <source>
        <dbReference type="SAM" id="MobiDB-lite"/>
    </source>
</evidence>
<evidence type="ECO:0000256" key="18">
    <source>
        <dbReference type="ARBA" id="ARBA00080154"/>
    </source>
</evidence>
<dbReference type="GO" id="GO:0005829">
    <property type="term" value="C:cytosol"/>
    <property type="evidence" value="ECO:0007669"/>
    <property type="project" value="UniProtKB-SubCell"/>
</dbReference>
<feature type="region of interest" description="Disordered" evidence="20">
    <location>
        <begin position="429"/>
        <end position="510"/>
    </location>
</feature>
<feature type="compositionally biased region" description="Low complexity" evidence="20">
    <location>
        <begin position="471"/>
        <end position="493"/>
    </location>
</feature>
<dbReference type="Gene3D" id="3.10.20.90">
    <property type="entry name" value="Phosphatidylinositol 3-kinase Catalytic Subunit, Chain A, domain 1"/>
    <property type="match status" value="1"/>
</dbReference>
<feature type="compositionally biased region" description="Acidic residues" evidence="20">
    <location>
        <begin position="494"/>
        <end position="505"/>
    </location>
</feature>